<dbReference type="AlphaFoldDB" id="A0A5A7UZQ3"/>
<dbReference type="InterPro" id="IPR007946">
    <property type="entry name" value="AAR2"/>
</dbReference>
<evidence type="ECO:0000256" key="1">
    <source>
        <dbReference type="ARBA" id="ARBA00006281"/>
    </source>
</evidence>
<dbReference type="EMBL" id="SSTE01005513">
    <property type="protein sequence ID" value="KAA0060738.1"/>
    <property type="molecule type" value="Genomic_DNA"/>
</dbReference>
<dbReference type="CDD" id="cd12152">
    <property type="entry name" value="F1-ATPase_delta"/>
    <property type="match status" value="1"/>
</dbReference>
<dbReference type="CDD" id="cd13777">
    <property type="entry name" value="Aar2_N"/>
    <property type="match status" value="1"/>
</dbReference>
<dbReference type="FunFam" id="2.60.34.20:FF:000001">
    <property type="entry name" value="protein AAR2 homolog"/>
    <property type="match status" value="1"/>
</dbReference>
<dbReference type="STRING" id="1194695.A0A5A7UZQ3"/>
<dbReference type="OrthoDB" id="201752at2759"/>
<dbReference type="Proteomes" id="UP000321393">
    <property type="component" value="Unassembled WGS sequence"/>
</dbReference>
<comment type="similarity">
    <text evidence="1">Belongs to the AAR2 family.</text>
</comment>
<dbReference type="InterPro" id="IPR036771">
    <property type="entry name" value="ATPsynth_dsu/esu_N"/>
</dbReference>
<dbReference type="Gene3D" id="2.60.34.20">
    <property type="match status" value="1"/>
</dbReference>
<feature type="coiled-coil region" evidence="2">
    <location>
        <begin position="82"/>
        <end position="116"/>
    </location>
</feature>
<dbReference type="HAMAP" id="MF_00530">
    <property type="entry name" value="ATP_synth_epsil_bac"/>
    <property type="match status" value="1"/>
</dbReference>
<dbReference type="InterPro" id="IPR001469">
    <property type="entry name" value="ATP_synth_F1_dsu/esu"/>
</dbReference>
<evidence type="ECO:0000313" key="6">
    <source>
        <dbReference type="EMBL" id="KAA0060738.1"/>
    </source>
</evidence>
<reference evidence="6 7" key="1">
    <citation type="submission" date="2019-08" db="EMBL/GenBank/DDBJ databases">
        <title>Draft genome sequences of two oriental melons (Cucumis melo L. var makuwa).</title>
        <authorList>
            <person name="Kwon S.-Y."/>
        </authorList>
    </citation>
    <scope>NUCLEOTIDE SEQUENCE [LARGE SCALE GENOMIC DNA]</scope>
    <source>
        <strain evidence="7">cv. SW 3</strain>
        <tissue evidence="6">Leaf</tissue>
    </source>
</reference>
<comment type="caution">
    <text evidence="6">The sequence shown here is derived from an EMBL/GenBank/DDBJ whole genome shotgun (WGS) entry which is preliminary data.</text>
</comment>
<name>A0A5A7UZQ3_CUCMM</name>
<dbReference type="InterPro" id="IPR033648">
    <property type="entry name" value="AAR2_C"/>
</dbReference>
<keyword evidence="2" id="KW-0175">Coiled coil</keyword>
<dbReference type="InterPro" id="IPR038516">
    <property type="entry name" value="AAR2_N_sf"/>
</dbReference>
<sequence length="423" mass="47897">MDPETALELVKHGVTILLLDVPQYTLVGIDTQMFSAGPSFKGIKMIPPGPHFLYYSSSSRDGREFPPITGFFVDAGPSEVIVRRWDQREERLIKVLEKEEERFREAIRRLEFDRQLGPYNLGQYGEWRRISNHINSTTIERLEPIGGDITVVCEPGISQSTSKSAVEKVLEDQLKASKFATPVDSSQRRGCYYTKIPHVIKQRGVHGQELTYLNLDKTLLLENLLKEYFGGSEDLLLGELQFAFVVFLMGQSLEGFLQWKSLVTLFFECTEANTLTGKLLLKVMNMPKAPKLVSRPKINISFDWLDLYNTTNVIWLLGIGFPSHNVINMLAKGKLEYRDRNDGWLTMALMGGFARIGNNEVTILVNDAEKASDIDPQQAQQTLEIAEANLRKAQGKRQTIEANLALRRARTRVEAINGVPIYD</sequence>
<proteinExistence type="inferred from homology"/>
<protein>
    <submittedName>
        <fullName evidence="6">Protein AAR2-like protein isoform X2</fullName>
    </submittedName>
</protein>
<dbReference type="InterPro" id="IPR038514">
    <property type="entry name" value="AAR2_C_sf"/>
</dbReference>
<dbReference type="PANTHER" id="PTHR12689">
    <property type="entry name" value="A1 CISTRON SPLICING FACTOR AAR2-RELATED"/>
    <property type="match status" value="1"/>
</dbReference>
<dbReference type="Pfam" id="PF20981">
    <property type="entry name" value="AAR2_1st"/>
    <property type="match status" value="1"/>
</dbReference>
<dbReference type="Gene3D" id="2.60.15.10">
    <property type="entry name" value="F0F1 ATP synthase delta/epsilon subunit, N-terminal"/>
    <property type="match status" value="1"/>
</dbReference>
<accession>A0A5A7UZQ3</accession>
<dbReference type="SUPFAM" id="SSF51344">
    <property type="entry name" value="Epsilon subunit of F1F0-ATP synthase N-terminal domain"/>
    <property type="match status" value="1"/>
</dbReference>
<dbReference type="GO" id="GO:0046933">
    <property type="term" value="F:proton-transporting ATP synthase activity, rotational mechanism"/>
    <property type="evidence" value="ECO:0007669"/>
    <property type="project" value="InterPro"/>
</dbReference>
<dbReference type="InterPro" id="IPR020547">
    <property type="entry name" value="ATP_synth_F1_esu_C"/>
</dbReference>
<dbReference type="Gene3D" id="1.25.40.550">
    <property type="entry name" value="Aar2, C-terminal domain-like"/>
    <property type="match status" value="1"/>
</dbReference>
<evidence type="ECO:0000259" key="4">
    <source>
        <dbReference type="Pfam" id="PF05282"/>
    </source>
</evidence>
<evidence type="ECO:0000256" key="2">
    <source>
        <dbReference type="SAM" id="Coils"/>
    </source>
</evidence>
<organism evidence="6 7">
    <name type="scientific">Cucumis melo var. makuwa</name>
    <name type="common">Oriental melon</name>
    <dbReference type="NCBI Taxonomy" id="1194695"/>
    <lineage>
        <taxon>Eukaryota</taxon>
        <taxon>Viridiplantae</taxon>
        <taxon>Streptophyta</taxon>
        <taxon>Embryophyta</taxon>
        <taxon>Tracheophyta</taxon>
        <taxon>Spermatophyta</taxon>
        <taxon>Magnoliopsida</taxon>
        <taxon>eudicotyledons</taxon>
        <taxon>Gunneridae</taxon>
        <taxon>Pentapetalae</taxon>
        <taxon>rosids</taxon>
        <taxon>fabids</taxon>
        <taxon>Cucurbitales</taxon>
        <taxon>Cucurbitaceae</taxon>
        <taxon>Benincaseae</taxon>
        <taxon>Cucumis</taxon>
    </lineage>
</organism>
<dbReference type="InterPro" id="IPR033647">
    <property type="entry name" value="Aar2_N"/>
</dbReference>
<feature type="domain" description="AAR2 N-terminal" evidence="5">
    <location>
        <begin position="13"/>
        <end position="144"/>
    </location>
</feature>
<gene>
    <name evidence="6" type="ORF">E6C27_scaffold72G00300</name>
</gene>
<dbReference type="PANTHER" id="PTHR12689:SF4">
    <property type="entry name" value="PROTEIN AAR2 HOMOLOG"/>
    <property type="match status" value="1"/>
</dbReference>
<evidence type="ECO:0000313" key="7">
    <source>
        <dbReference type="Proteomes" id="UP000321393"/>
    </source>
</evidence>
<dbReference type="Gene3D" id="6.10.140.480">
    <property type="match status" value="1"/>
</dbReference>
<feature type="domain" description="ATP synthase epsilon subunit C-terminal" evidence="3">
    <location>
        <begin position="373"/>
        <end position="416"/>
    </location>
</feature>
<dbReference type="NCBIfam" id="TIGR01216">
    <property type="entry name" value="ATP_synt_epsi"/>
    <property type="match status" value="1"/>
</dbReference>
<dbReference type="GO" id="GO:0045259">
    <property type="term" value="C:proton-transporting ATP synthase complex"/>
    <property type="evidence" value="ECO:0007669"/>
    <property type="project" value="InterPro"/>
</dbReference>
<dbReference type="Pfam" id="PF05282">
    <property type="entry name" value="AAR2"/>
    <property type="match status" value="1"/>
</dbReference>
<dbReference type="GO" id="GO:0000244">
    <property type="term" value="P:spliceosomal tri-snRNP complex assembly"/>
    <property type="evidence" value="ECO:0007669"/>
    <property type="project" value="TreeGrafter"/>
</dbReference>
<evidence type="ECO:0000259" key="3">
    <source>
        <dbReference type="Pfam" id="PF00401"/>
    </source>
</evidence>
<dbReference type="CDD" id="cd13778">
    <property type="entry name" value="Aar2_C"/>
    <property type="match status" value="1"/>
</dbReference>
<dbReference type="Pfam" id="PF00401">
    <property type="entry name" value="ATP-synt_DE"/>
    <property type="match status" value="1"/>
</dbReference>
<evidence type="ECO:0000259" key="5">
    <source>
        <dbReference type="Pfam" id="PF20981"/>
    </source>
</evidence>
<feature type="domain" description="AAR2 C-terminal" evidence="4">
    <location>
        <begin position="193"/>
        <end position="284"/>
    </location>
</feature>